<gene>
    <name evidence="5" type="ORF">EV666_106158</name>
</gene>
<dbReference type="GO" id="GO:0003677">
    <property type="term" value="F:DNA binding"/>
    <property type="evidence" value="ECO:0007669"/>
    <property type="project" value="UniProtKB-KW"/>
</dbReference>
<evidence type="ECO:0000256" key="1">
    <source>
        <dbReference type="ARBA" id="ARBA00010923"/>
    </source>
</evidence>
<keyword evidence="2" id="KW-0680">Restriction system</keyword>
<dbReference type="PANTHER" id="PTHR30408:SF13">
    <property type="entry name" value="TYPE I RESTRICTION ENZYME HINDI SPECIFICITY SUBUNIT"/>
    <property type="match status" value="1"/>
</dbReference>
<dbReference type="AlphaFoldDB" id="A0A4R2GVZ6"/>
<dbReference type="Pfam" id="PF01420">
    <property type="entry name" value="Methylase_S"/>
    <property type="match status" value="1"/>
</dbReference>
<dbReference type="CDD" id="cd17495">
    <property type="entry name" value="RMtype1_S_Cep9333ORF4827P-TRD2-CR2_like"/>
    <property type="match status" value="1"/>
</dbReference>
<reference evidence="5 6" key="1">
    <citation type="submission" date="2019-03" db="EMBL/GenBank/DDBJ databases">
        <title>Genomic Encyclopedia of Type Strains, Phase IV (KMG-IV): sequencing the most valuable type-strain genomes for metagenomic binning, comparative biology and taxonomic classification.</title>
        <authorList>
            <person name="Goeker M."/>
        </authorList>
    </citation>
    <scope>NUCLEOTIDE SEQUENCE [LARGE SCALE GENOMIC DNA]</scope>
    <source>
        <strain evidence="5 6">DSM 22958</strain>
    </source>
</reference>
<dbReference type="InterPro" id="IPR052021">
    <property type="entry name" value="Type-I_RS_S_subunit"/>
</dbReference>
<dbReference type="Gene3D" id="3.90.220.20">
    <property type="entry name" value="DNA methylase specificity domains"/>
    <property type="match status" value="2"/>
</dbReference>
<accession>A0A4R2GVZ6</accession>
<name>A0A4R2GVZ6_9HYPH</name>
<evidence type="ECO:0000313" key="5">
    <source>
        <dbReference type="EMBL" id="TCO13445.1"/>
    </source>
</evidence>
<evidence type="ECO:0000313" key="6">
    <source>
        <dbReference type="Proteomes" id="UP000294881"/>
    </source>
</evidence>
<dbReference type="CDD" id="cd17267">
    <property type="entry name" value="RMtype1_S_EcoAO83I-TRD1-CR1_like"/>
    <property type="match status" value="1"/>
</dbReference>
<proteinExistence type="inferred from homology"/>
<evidence type="ECO:0000256" key="2">
    <source>
        <dbReference type="ARBA" id="ARBA00022747"/>
    </source>
</evidence>
<feature type="domain" description="Type I restriction modification DNA specificity" evidence="4">
    <location>
        <begin position="18"/>
        <end position="89"/>
    </location>
</feature>
<evidence type="ECO:0000256" key="3">
    <source>
        <dbReference type="ARBA" id="ARBA00023125"/>
    </source>
</evidence>
<comment type="similarity">
    <text evidence="1">Belongs to the type-I restriction system S methylase family.</text>
</comment>
<dbReference type="PANTHER" id="PTHR30408">
    <property type="entry name" value="TYPE-1 RESTRICTION ENZYME ECOKI SPECIFICITY PROTEIN"/>
    <property type="match status" value="1"/>
</dbReference>
<dbReference type="InterPro" id="IPR000055">
    <property type="entry name" value="Restrct_endonuc_typeI_TRD"/>
</dbReference>
<sequence>MREDFWPLNTALYARDFQGNIPRFVYYFLQGIDWEKFNDKSGVPGINRNDVHRESVFVPPLDQQKQIVSVLGALDDKIELNRRMNETLEAMAQAIFRDWFVDFGPVRRKMAGVSDPVAIMGGLTPDPSRAAELAALFPDQLGDDGLPEGWRPATVGSAFNLTMGQSPPGDTYNENGDGLPFFQGRTDFGFRFPEPRKFCTHPTRTARPDDTLISVRAPVGDLNMAWEECCIGRGVAAARHKAGGKTYTYYAMKALQPDLVQFDNEGTVFGAINKKQFEQLVVVEPGDKLTSAFEALAAPLDDRLRSGAAENRTLAETRDYLLPRLMSGEVRVRDLNLENIA</sequence>
<keyword evidence="6" id="KW-1185">Reference proteome</keyword>
<keyword evidence="3" id="KW-0238">DNA-binding</keyword>
<dbReference type="EMBL" id="SLWL01000006">
    <property type="protein sequence ID" value="TCO13445.1"/>
    <property type="molecule type" value="Genomic_DNA"/>
</dbReference>
<evidence type="ECO:0000259" key="4">
    <source>
        <dbReference type="Pfam" id="PF01420"/>
    </source>
</evidence>
<protein>
    <submittedName>
        <fullName evidence="5">Type I restriction enzyme S subunit</fullName>
    </submittedName>
</protein>
<dbReference type="Proteomes" id="UP000294881">
    <property type="component" value="Unassembled WGS sequence"/>
</dbReference>
<comment type="caution">
    <text evidence="5">The sequence shown here is derived from an EMBL/GenBank/DDBJ whole genome shotgun (WGS) entry which is preliminary data.</text>
</comment>
<dbReference type="SUPFAM" id="SSF116734">
    <property type="entry name" value="DNA methylase specificity domain"/>
    <property type="match status" value="2"/>
</dbReference>
<dbReference type="InterPro" id="IPR044946">
    <property type="entry name" value="Restrct_endonuc_typeI_TRD_sf"/>
</dbReference>
<organism evidence="5 6">
    <name type="scientific">Camelimonas lactis</name>
    <dbReference type="NCBI Taxonomy" id="659006"/>
    <lineage>
        <taxon>Bacteria</taxon>
        <taxon>Pseudomonadati</taxon>
        <taxon>Pseudomonadota</taxon>
        <taxon>Alphaproteobacteria</taxon>
        <taxon>Hyphomicrobiales</taxon>
        <taxon>Chelatococcaceae</taxon>
        <taxon>Camelimonas</taxon>
    </lineage>
</organism>
<dbReference type="GO" id="GO:0009307">
    <property type="term" value="P:DNA restriction-modification system"/>
    <property type="evidence" value="ECO:0007669"/>
    <property type="project" value="UniProtKB-KW"/>
</dbReference>